<gene>
    <name evidence="2" type="ORF">CYMTET_29358</name>
</gene>
<sequence>MPIVRNRRLSSGAAGATAQPHSSASVVAAAVSGNALQSPPCSAQGVISPRAAMGGGGNSAARDGRRQPVRSGSGITAATRRATGAIATAATATAARVNEETAPNATGNDAGGAAAAVPPSINEARAFPRVINFLTPDLSTRSNNTFYRQDPTTRVWALRDLALAMVEEVPPTQMRHLEFQPR</sequence>
<reference evidence="2 3" key="1">
    <citation type="journal article" date="2015" name="Genome Biol. Evol.">
        <title>Comparative Genomics of a Bacterivorous Green Alga Reveals Evolutionary Causalities and Consequences of Phago-Mixotrophic Mode of Nutrition.</title>
        <authorList>
            <person name="Burns J.A."/>
            <person name="Paasch A."/>
            <person name="Narechania A."/>
            <person name="Kim E."/>
        </authorList>
    </citation>
    <scope>NUCLEOTIDE SEQUENCE [LARGE SCALE GENOMIC DNA]</scope>
    <source>
        <strain evidence="2 3">PLY_AMNH</strain>
    </source>
</reference>
<proteinExistence type="predicted"/>
<evidence type="ECO:0000313" key="2">
    <source>
        <dbReference type="EMBL" id="KAK3261749.1"/>
    </source>
</evidence>
<dbReference type="AlphaFoldDB" id="A0AAE0FL79"/>
<evidence type="ECO:0000256" key="1">
    <source>
        <dbReference type="SAM" id="MobiDB-lite"/>
    </source>
</evidence>
<dbReference type="Proteomes" id="UP001190700">
    <property type="component" value="Unassembled WGS sequence"/>
</dbReference>
<organism evidence="2 3">
    <name type="scientific">Cymbomonas tetramitiformis</name>
    <dbReference type="NCBI Taxonomy" id="36881"/>
    <lineage>
        <taxon>Eukaryota</taxon>
        <taxon>Viridiplantae</taxon>
        <taxon>Chlorophyta</taxon>
        <taxon>Pyramimonadophyceae</taxon>
        <taxon>Pyramimonadales</taxon>
        <taxon>Pyramimonadaceae</taxon>
        <taxon>Cymbomonas</taxon>
    </lineage>
</organism>
<keyword evidence="3" id="KW-1185">Reference proteome</keyword>
<protein>
    <submittedName>
        <fullName evidence="2">Uncharacterized protein</fullName>
    </submittedName>
</protein>
<name>A0AAE0FL79_9CHLO</name>
<feature type="region of interest" description="Disordered" evidence="1">
    <location>
        <begin position="48"/>
        <end position="78"/>
    </location>
</feature>
<comment type="caution">
    <text evidence="2">The sequence shown here is derived from an EMBL/GenBank/DDBJ whole genome shotgun (WGS) entry which is preliminary data.</text>
</comment>
<accession>A0AAE0FL79</accession>
<evidence type="ECO:0000313" key="3">
    <source>
        <dbReference type="Proteomes" id="UP001190700"/>
    </source>
</evidence>
<feature type="region of interest" description="Disordered" evidence="1">
    <location>
        <begin position="1"/>
        <end position="21"/>
    </location>
</feature>
<dbReference type="EMBL" id="LGRX02016696">
    <property type="protein sequence ID" value="KAK3261749.1"/>
    <property type="molecule type" value="Genomic_DNA"/>
</dbReference>